<evidence type="ECO:0000313" key="3">
    <source>
        <dbReference type="Proteomes" id="UP001224775"/>
    </source>
</evidence>
<dbReference type="PANTHER" id="PTHR42339:SF1">
    <property type="entry name" value="HISTONE H1"/>
    <property type="match status" value="1"/>
</dbReference>
<keyword evidence="3" id="KW-1185">Reference proteome</keyword>
<reference evidence="2" key="1">
    <citation type="submission" date="2023-06" db="EMBL/GenBank/DDBJ databases">
        <title>Survivors Of The Sea: Transcriptome response of Skeletonema marinoi to long-term dormancy.</title>
        <authorList>
            <person name="Pinder M.I.M."/>
            <person name="Kourtchenko O."/>
            <person name="Robertson E.K."/>
            <person name="Larsson T."/>
            <person name="Maumus F."/>
            <person name="Osuna-Cruz C.M."/>
            <person name="Vancaester E."/>
            <person name="Stenow R."/>
            <person name="Vandepoele K."/>
            <person name="Ploug H."/>
            <person name="Bruchert V."/>
            <person name="Godhe A."/>
            <person name="Topel M."/>
        </authorList>
    </citation>
    <scope>NUCLEOTIDE SEQUENCE</scope>
    <source>
        <strain evidence="2">R05AC</strain>
    </source>
</reference>
<dbReference type="PANTHER" id="PTHR42339">
    <property type="entry name" value="HISTONE H1"/>
    <property type="match status" value="1"/>
</dbReference>
<comment type="caution">
    <text evidence="2">The sequence shown here is derived from an EMBL/GenBank/DDBJ whole genome shotgun (WGS) entry which is preliminary data.</text>
</comment>
<dbReference type="AlphaFoldDB" id="A0AAD8Y3W5"/>
<evidence type="ECO:0000256" key="1">
    <source>
        <dbReference type="SAM" id="MobiDB-lite"/>
    </source>
</evidence>
<dbReference type="Proteomes" id="UP001224775">
    <property type="component" value="Unassembled WGS sequence"/>
</dbReference>
<accession>A0AAD8Y3W5</accession>
<name>A0AAD8Y3W5_9STRA</name>
<sequence length="187" mass="21543">MQQVHQEEEEEVVEQQEPKPLTKAKRNKLQAIDLISLVHSVQLDDDEDEIYDSCPVVAEKITRFLKMDGVNKKIFLEHAIDQKDGYVQLKAFVDGSNQAECANKTYGKAYIFFERLRLLEGREKSEERLRNEALYPYGISTNKPDAQIVSHNLLHKGADRCEGSDEMDEEDSDSDSETDLRCYDHFA</sequence>
<protein>
    <submittedName>
        <fullName evidence="2">Uncharacterized protein</fullName>
    </submittedName>
</protein>
<feature type="compositionally biased region" description="Basic and acidic residues" evidence="1">
    <location>
        <begin position="178"/>
        <end position="187"/>
    </location>
</feature>
<gene>
    <name evidence="2" type="ORF">QTG54_011000</name>
</gene>
<feature type="region of interest" description="Disordered" evidence="1">
    <location>
        <begin position="1"/>
        <end position="23"/>
    </location>
</feature>
<feature type="region of interest" description="Disordered" evidence="1">
    <location>
        <begin position="159"/>
        <end position="187"/>
    </location>
</feature>
<feature type="compositionally biased region" description="Acidic residues" evidence="1">
    <location>
        <begin position="164"/>
        <end position="177"/>
    </location>
</feature>
<evidence type="ECO:0000313" key="2">
    <source>
        <dbReference type="EMBL" id="KAK1738331.1"/>
    </source>
</evidence>
<dbReference type="EMBL" id="JATAAI010000021">
    <property type="protein sequence ID" value="KAK1738331.1"/>
    <property type="molecule type" value="Genomic_DNA"/>
</dbReference>
<proteinExistence type="predicted"/>
<organism evidence="2 3">
    <name type="scientific">Skeletonema marinoi</name>
    <dbReference type="NCBI Taxonomy" id="267567"/>
    <lineage>
        <taxon>Eukaryota</taxon>
        <taxon>Sar</taxon>
        <taxon>Stramenopiles</taxon>
        <taxon>Ochrophyta</taxon>
        <taxon>Bacillariophyta</taxon>
        <taxon>Coscinodiscophyceae</taxon>
        <taxon>Thalassiosirophycidae</taxon>
        <taxon>Thalassiosirales</taxon>
        <taxon>Skeletonemataceae</taxon>
        <taxon>Skeletonema</taxon>
        <taxon>Skeletonema marinoi-dohrnii complex</taxon>
    </lineage>
</organism>